<feature type="binding site" evidence="7 9">
    <location>
        <position position="88"/>
    </location>
    <ligand>
        <name>ATP</name>
        <dbReference type="ChEBI" id="CHEBI:30616"/>
    </ligand>
</feature>
<feature type="domain" description="Protein kinase" evidence="12">
    <location>
        <begin position="59"/>
        <end position="327"/>
    </location>
</feature>
<evidence type="ECO:0000313" key="14">
    <source>
        <dbReference type="EMBL" id="GIM04976.1"/>
    </source>
</evidence>
<dbReference type="Proteomes" id="UP000747110">
    <property type="component" value="Unassembled WGS sequence"/>
</dbReference>
<keyword evidence="11" id="KW-0732">Signal</keyword>
<feature type="signal peptide" evidence="11">
    <location>
        <begin position="1"/>
        <end position="26"/>
    </location>
</feature>
<proteinExistence type="predicted"/>
<feature type="chain" id="PRO_5035391152" description="Protein kinase domain-containing protein" evidence="11">
    <location>
        <begin position="27"/>
        <end position="729"/>
    </location>
</feature>
<dbReference type="InterPro" id="IPR008271">
    <property type="entry name" value="Ser/Thr_kinase_AS"/>
</dbReference>
<dbReference type="Pfam" id="PF00069">
    <property type="entry name" value="Pkinase"/>
    <property type="match status" value="1"/>
</dbReference>
<feature type="region of interest" description="Disordered" evidence="10">
    <location>
        <begin position="575"/>
        <end position="610"/>
    </location>
</feature>
<evidence type="ECO:0000256" key="7">
    <source>
        <dbReference type="PIRSR" id="PIRSR630616-2"/>
    </source>
</evidence>
<dbReference type="SUPFAM" id="SSF56112">
    <property type="entry name" value="Protein kinase-like (PK-like)"/>
    <property type="match status" value="1"/>
</dbReference>
<dbReference type="OrthoDB" id="504170at2759"/>
<evidence type="ECO:0000256" key="11">
    <source>
        <dbReference type="SAM" id="SignalP"/>
    </source>
</evidence>
<feature type="active site" description="Proton acceptor" evidence="6">
    <location>
        <position position="183"/>
    </location>
</feature>
<dbReference type="EMBL" id="BNCQ01000017">
    <property type="protein sequence ID" value="GIM04976.1"/>
    <property type="molecule type" value="Genomic_DNA"/>
</dbReference>
<dbReference type="PROSITE" id="PS00108">
    <property type="entry name" value="PROTEIN_KINASE_ST"/>
    <property type="match status" value="1"/>
</dbReference>
<dbReference type="SMART" id="SM00220">
    <property type="entry name" value="S_TKc"/>
    <property type="match status" value="1"/>
</dbReference>
<keyword evidence="3 7" id="KW-0547">Nucleotide-binding</keyword>
<evidence type="ECO:0000256" key="3">
    <source>
        <dbReference type="ARBA" id="ARBA00022741"/>
    </source>
</evidence>
<evidence type="ECO:0000256" key="1">
    <source>
        <dbReference type="ARBA" id="ARBA00022527"/>
    </source>
</evidence>
<evidence type="ECO:0000259" key="12">
    <source>
        <dbReference type="PROSITE" id="PS50011"/>
    </source>
</evidence>
<accession>A0A8J4CIG1</accession>
<keyword evidence="4" id="KW-0418">Kinase</keyword>
<keyword evidence="15" id="KW-1185">Reference proteome</keyword>
<evidence type="ECO:0000256" key="8">
    <source>
        <dbReference type="PIRSR" id="PIRSR630616-3"/>
    </source>
</evidence>
<feature type="binding site" evidence="7">
    <location>
        <begin position="187"/>
        <end position="188"/>
    </location>
    <ligand>
        <name>ATP</name>
        <dbReference type="ChEBI" id="CHEBI:30616"/>
    </ligand>
</feature>
<evidence type="ECO:0000256" key="6">
    <source>
        <dbReference type="PIRSR" id="PIRSR630616-1"/>
    </source>
</evidence>
<dbReference type="Proteomes" id="UP000722791">
    <property type="component" value="Unassembled WGS sequence"/>
</dbReference>
<dbReference type="EMBL" id="BNCP01000020">
    <property type="protein sequence ID" value="GIL80811.1"/>
    <property type="molecule type" value="Genomic_DNA"/>
</dbReference>
<dbReference type="InterPro" id="IPR030616">
    <property type="entry name" value="Aur-like"/>
</dbReference>
<dbReference type="PROSITE" id="PS50011">
    <property type="entry name" value="PROTEIN_KINASE_DOM"/>
    <property type="match status" value="1"/>
</dbReference>
<evidence type="ECO:0000256" key="2">
    <source>
        <dbReference type="ARBA" id="ARBA00022679"/>
    </source>
</evidence>
<evidence type="ECO:0000313" key="13">
    <source>
        <dbReference type="EMBL" id="GIL80811.1"/>
    </source>
</evidence>
<comment type="caution">
    <text evidence="13">The sequence shown here is derived from an EMBL/GenBank/DDBJ whole genome shotgun (WGS) entry which is preliminary data.</text>
</comment>
<reference evidence="13" key="1">
    <citation type="journal article" date="2021" name="Proc. Natl. Acad. Sci. U.S.A.">
        <title>Three genomes in the algal genus Volvox reveal the fate of a haploid sex-determining region after a transition to homothallism.</title>
        <authorList>
            <person name="Yamamoto K."/>
            <person name="Hamaji T."/>
            <person name="Kawai-Toyooka H."/>
            <person name="Matsuzaki R."/>
            <person name="Takahashi F."/>
            <person name="Nishimura Y."/>
            <person name="Kawachi M."/>
            <person name="Noguchi H."/>
            <person name="Minakuchi Y."/>
            <person name="Umen J.G."/>
            <person name="Toyoda A."/>
            <person name="Nozaki H."/>
        </authorList>
    </citation>
    <scope>NUCLEOTIDE SEQUENCE</scope>
    <source>
        <strain evidence="14">NIES-3785</strain>
        <strain evidence="13">NIES-3786</strain>
    </source>
</reference>
<evidence type="ECO:0000256" key="10">
    <source>
        <dbReference type="SAM" id="MobiDB-lite"/>
    </source>
</evidence>
<sequence length="729" mass="77120">MTSLGGRPTAAWLAMCFGACLPESYAAVANRTLDGHRAAPSPPERPRSSWRELPLVSKYEIIKQIGKGGFSEIWLAERVGSRERVALKAVDLTNPDLEALEVANLVAESKFLRSLDCPFLLRCLETDATDEWLVLVLEYMAGGEIMDHIHKAKKYTEADAAKLFAQIVSAISYLHNLNLIHRDIKPENVMFVSPVEECDAEGKPLRIKVIDLGMASLYDPQKPIRGCIGTPGFISPELWHDEPHTPACDIYALGVVLFIMLTGRKPHSGADIRLMTYCNKSILDASGLKDERFLSLSSAARELLLAMMADDPRVRPTCMEVLRHPFITAVDSNAEAHREIEESVRRRMRDLAQLRRIHGLRYALQLQKPHGADHMEFLQALEQRRLKLKGDNGVFGRASENFARPSCADGGGGGGGFSRNSTTTDAAAVDGGVGGVPAFGRCSLAVSYSIPPPVLMARDRTTAASAPAAAAAAAAANHVTTAEKTATTAAASCTTSSPNAATAALASTLGFGGGGSRSAHGGRQHKPPSLQPIAEPSLASELSPPLLLMAAATAAPAGNAAAAVQGITLMDKCSEANSPDAQSRDEGVPVSDSLAARQRPGSGGRGLAVASVPTEPGGVATGSCRNQVLIDTMAIVNALPALQRCASANALTMAALTATMPLGPGDCEGAEARQPDGGSPVATAALVEQARMIRCMSANSETLELLSHQRSLKKMLEQIAIPAIPHIRD</sequence>
<name>A0A8J4CIG1_9CHLO</name>
<feature type="binding site" evidence="7">
    <location>
        <position position="211"/>
    </location>
    <ligand>
        <name>ATP</name>
        <dbReference type="ChEBI" id="CHEBI:30616"/>
    </ligand>
</feature>
<keyword evidence="2" id="KW-0808">Transferase</keyword>
<dbReference type="InterPro" id="IPR000719">
    <property type="entry name" value="Prot_kinase_dom"/>
</dbReference>
<dbReference type="PANTHER" id="PTHR24350">
    <property type="entry name" value="SERINE/THREONINE-PROTEIN KINASE IAL-RELATED"/>
    <property type="match status" value="1"/>
</dbReference>
<dbReference type="PROSITE" id="PS00107">
    <property type="entry name" value="PROTEIN_KINASE_ATP"/>
    <property type="match status" value="1"/>
</dbReference>
<organism evidence="13 15">
    <name type="scientific">Volvox reticuliferus</name>
    <dbReference type="NCBI Taxonomy" id="1737510"/>
    <lineage>
        <taxon>Eukaryota</taxon>
        <taxon>Viridiplantae</taxon>
        <taxon>Chlorophyta</taxon>
        <taxon>core chlorophytes</taxon>
        <taxon>Chlorophyceae</taxon>
        <taxon>CS clade</taxon>
        <taxon>Chlamydomonadales</taxon>
        <taxon>Volvocaceae</taxon>
        <taxon>Volvox</taxon>
    </lineage>
</organism>
<dbReference type="InterPro" id="IPR011009">
    <property type="entry name" value="Kinase-like_dom_sf"/>
</dbReference>
<evidence type="ECO:0000256" key="4">
    <source>
        <dbReference type="ARBA" id="ARBA00022777"/>
    </source>
</evidence>
<dbReference type="AlphaFoldDB" id="A0A8J4CIG1"/>
<evidence type="ECO:0000256" key="9">
    <source>
        <dbReference type="PROSITE-ProRule" id="PRU10141"/>
    </source>
</evidence>
<dbReference type="GO" id="GO:0004674">
    <property type="term" value="F:protein serine/threonine kinase activity"/>
    <property type="evidence" value="ECO:0007669"/>
    <property type="project" value="UniProtKB-KW"/>
</dbReference>
<gene>
    <name evidence="13" type="ORF">Vretifemale_9865</name>
    <name evidence="14" type="ORF">Vretimale_9418</name>
</gene>
<evidence type="ECO:0000256" key="5">
    <source>
        <dbReference type="ARBA" id="ARBA00022840"/>
    </source>
</evidence>
<dbReference type="GO" id="GO:0005524">
    <property type="term" value="F:ATP binding"/>
    <property type="evidence" value="ECO:0007669"/>
    <property type="project" value="UniProtKB-UniRule"/>
</dbReference>
<protein>
    <recommendedName>
        <fullName evidence="12">Protein kinase domain-containing protein</fullName>
    </recommendedName>
</protein>
<feature type="region of interest" description="Disordered" evidence="10">
    <location>
        <begin position="512"/>
        <end position="535"/>
    </location>
</feature>
<dbReference type="Gene3D" id="1.10.510.10">
    <property type="entry name" value="Transferase(Phosphotransferase) domain 1"/>
    <property type="match status" value="1"/>
</dbReference>
<keyword evidence="1" id="KW-0723">Serine/threonine-protein kinase</keyword>
<evidence type="ECO:0000313" key="15">
    <source>
        <dbReference type="Proteomes" id="UP000747110"/>
    </source>
</evidence>
<dbReference type="InterPro" id="IPR017441">
    <property type="entry name" value="Protein_kinase_ATP_BS"/>
</dbReference>
<feature type="cross-link" description="Glycyl lysine isopeptide (Lys-Gly) (interchain with G-Cter in SUMO2)" evidence="8">
    <location>
        <position position="185"/>
    </location>
</feature>
<keyword evidence="5 7" id="KW-0067">ATP-binding</keyword>